<evidence type="ECO:0000313" key="2">
    <source>
        <dbReference type="Proteomes" id="UP001515683"/>
    </source>
</evidence>
<dbReference type="Proteomes" id="UP001515683">
    <property type="component" value="Unassembled WGS sequence"/>
</dbReference>
<evidence type="ECO:0000313" key="1">
    <source>
        <dbReference type="EMBL" id="NIF23661.1"/>
    </source>
</evidence>
<dbReference type="RefSeq" id="WP_167017080.1">
    <property type="nucleotide sequence ID" value="NZ_VWXF01000009.1"/>
</dbReference>
<sequence>MAVRVFIEKGYNKDRKKSQITDTQLYLLAEDVIANPHRGALGGGVYKRRIELSSGTSGGARTIIFYHHDNNVFYYDGWEKNQVGQSGQEIPPDLLSAYKIQSKVYKNQTVKQRTIDIKSKDLVEIILTKPENTDG</sequence>
<organism evidence="1 2">
    <name type="scientific">Candidatus Pantoea multigeneris</name>
    <dbReference type="NCBI Taxonomy" id="2608357"/>
    <lineage>
        <taxon>Bacteria</taxon>
        <taxon>Pseudomonadati</taxon>
        <taxon>Pseudomonadota</taxon>
        <taxon>Gammaproteobacteria</taxon>
        <taxon>Enterobacterales</taxon>
        <taxon>Erwiniaceae</taxon>
        <taxon>Pantoea</taxon>
    </lineage>
</organism>
<proteinExistence type="predicted"/>
<reference evidence="1 2" key="1">
    <citation type="journal article" date="2019" name="bioRxiv">
        <title>Bacteria contribute to plant secondary compound degradation in a generalist herbivore system.</title>
        <authorList>
            <person name="Francoeur C.B."/>
            <person name="Khadempour L."/>
            <person name="Moreira-Soto R.D."/>
            <person name="Gotting K."/>
            <person name="Book A.J."/>
            <person name="Pinto-Tomas A.A."/>
            <person name="Keefover-Ring K."/>
            <person name="Currie C.R."/>
        </authorList>
    </citation>
    <scope>NUCLEOTIDE SEQUENCE [LARGE SCALE GENOMIC DNA]</scope>
    <source>
        <strain evidence="1">Acro-835</strain>
    </source>
</reference>
<name>A0ABX0RE77_9GAMM</name>
<dbReference type="Pfam" id="PF06296">
    <property type="entry name" value="RelE"/>
    <property type="match status" value="1"/>
</dbReference>
<accession>A0ABX0RE77</accession>
<dbReference type="EMBL" id="VWXF01000009">
    <property type="protein sequence ID" value="NIF23661.1"/>
    <property type="molecule type" value="Genomic_DNA"/>
</dbReference>
<protein>
    <submittedName>
        <fullName evidence="1">Type II toxin-antitoxin system RelE/ParE family toxin</fullName>
    </submittedName>
</protein>
<comment type="caution">
    <text evidence="1">The sequence shown here is derived from an EMBL/GenBank/DDBJ whole genome shotgun (WGS) entry which is preliminary data.</text>
</comment>
<dbReference type="InterPro" id="IPR009387">
    <property type="entry name" value="HigB-2"/>
</dbReference>
<keyword evidence="2" id="KW-1185">Reference proteome</keyword>
<gene>
    <name evidence="1" type="ORF">F3J40_18955</name>
</gene>